<reference evidence="1" key="1">
    <citation type="submission" date="2021-02" db="EMBL/GenBank/DDBJ databases">
        <authorList>
            <person name="Nowell W R."/>
        </authorList>
    </citation>
    <scope>NUCLEOTIDE SEQUENCE</scope>
    <source>
        <strain evidence="1">Ploen Becks lab</strain>
    </source>
</reference>
<dbReference type="PANTHER" id="PTHR31400">
    <property type="entry name" value="GUANYLYL CYCLASE DOMAIN CONTAINING PROTEIN 1 GUCD1"/>
    <property type="match status" value="1"/>
</dbReference>
<sequence>MNNYNDLKTDNTEQIRVSYLNNDIKHIKQLTKNDCGPTCLKMAINYLYGNLSNDVRIERFQNVDKILSDLNLNSKSLWTIDIAHICAIEKINHIMYTVTLGVQDSYSSIDFYTEGNFTSEMLRIEQKFSNSRELGINVIKDSIDLNRIKFELNKNHVCIVLVDANLLNGKNIQMNVEELELNEIYNFDDISAMPTMLRPNCCFYPFDTKNETTSQTSKNDFDKIVESNIIKTSRSDFCGHYIILLGYDDTKQLIFYRNPASNHNFSYTSYLNFEIARKSFGTDQDILFIYPS</sequence>
<dbReference type="OrthoDB" id="206796at2759"/>
<evidence type="ECO:0000313" key="2">
    <source>
        <dbReference type="Proteomes" id="UP000663879"/>
    </source>
</evidence>
<name>A0A813XYS8_9BILA</name>
<dbReference type="EMBL" id="CAJNOC010001593">
    <property type="protein sequence ID" value="CAF0876833.1"/>
    <property type="molecule type" value="Genomic_DNA"/>
</dbReference>
<gene>
    <name evidence="1" type="ORF">OXX778_LOCUS10214</name>
</gene>
<comment type="caution">
    <text evidence="1">The sequence shown here is derived from an EMBL/GenBank/DDBJ whole genome shotgun (WGS) entry which is preliminary data.</text>
</comment>
<proteinExistence type="predicted"/>
<accession>A0A813XYS8</accession>
<keyword evidence="2" id="KW-1185">Reference proteome</keyword>
<dbReference type="AlphaFoldDB" id="A0A813XYS8"/>
<protein>
    <submittedName>
        <fullName evidence="1">Uncharacterized protein</fullName>
    </submittedName>
</protein>
<organism evidence="1 2">
    <name type="scientific">Brachionus calyciflorus</name>
    <dbReference type="NCBI Taxonomy" id="104777"/>
    <lineage>
        <taxon>Eukaryota</taxon>
        <taxon>Metazoa</taxon>
        <taxon>Spiralia</taxon>
        <taxon>Gnathifera</taxon>
        <taxon>Rotifera</taxon>
        <taxon>Eurotatoria</taxon>
        <taxon>Monogononta</taxon>
        <taxon>Pseudotrocha</taxon>
        <taxon>Ploima</taxon>
        <taxon>Brachionidae</taxon>
        <taxon>Brachionus</taxon>
    </lineage>
</organism>
<dbReference type="Pfam" id="PF09778">
    <property type="entry name" value="Guanylate_cyc_2"/>
    <property type="match status" value="2"/>
</dbReference>
<evidence type="ECO:0000313" key="1">
    <source>
        <dbReference type="EMBL" id="CAF0876833.1"/>
    </source>
</evidence>
<dbReference type="Proteomes" id="UP000663879">
    <property type="component" value="Unassembled WGS sequence"/>
</dbReference>
<dbReference type="InterPro" id="IPR018616">
    <property type="entry name" value="GUCD1"/>
</dbReference>
<dbReference type="PANTHER" id="PTHR31400:SF1">
    <property type="entry name" value="PROTEIN GUCD1"/>
    <property type="match status" value="1"/>
</dbReference>